<sequence>MFKLGMQQRAGKMHRMAFIIVTGCIPVSMGSRRKVFENEEEAFHSGKSLKNLTEQLKLIKKKTRDKKK</sequence>
<evidence type="ECO:0000313" key="1">
    <source>
        <dbReference type="EMBL" id="KAL2712314.1"/>
    </source>
</evidence>
<gene>
    <name evidence="1" type="ORF">V1478_017837</name>
</gene>
<proteinExistence type="predicted"/>
<comment type="caution">
    <text evidence="1">The sequence shown here is derived from an EMBL/GenBank/DDBJ whole genome shotgun (WGS) entry which is preliminary data.</text>
</comment>
<dbReference type="AlphaFoldDB" id="A0ABD1ZVD0"/>
<protein>
    <submittedName>
        <fullName evidence="1">Uncharacterized protein</fullName>
    </submittedName>
</protein>
<dbReference type="Proteomes" id="UP001607302">
    <property type="component" value="Unassembled WGS sequence"/>
</dbReference>
<evidence type="ECO:0000313" key="2">
    <source>
        <dbReference type="Proteomes" id="UP001607302"/>
    </source>
</evidence>
<keyword evidence="2" id="KW-1185">Reference proteome</keyword>
<reference evidence="1 2" key="1">
    <citation type="journal article" date="2024" name="Ann. Entomol. Soc. Am.">
        <title>Genomic analyses of the southern and eastern yellowjacket wasps (Hymenoptera: Vespidae) reveal evolutionary signatures of social life.</title>
        <authorList>
            <person name="Catto M.A."/>
            <person name="Caine P.B."/>
            <person name="Orr S.E."/>
            <person name="Hunt B.G."/>
            <person name="Goodisman M.A.D."/>
        </authorList>
    </citation>
    <scope>NUCLEOTIDE SEQUENCE [LARGE SCALE GENOMIC DNA]</scope>
    <source>
        <strain evidence="1">233</strain>
        <tissue evidence="1">Head and thorax</tissue>
    </source>
</reference>
<dbReference type="EMBL" id="JAUDFV010000166">
    <property type="protein sequence ID" value="KAL2712314.1"/>
    <property type="molecule type" value="Genomic_DNA"/>
</dbReference>
<organism evidence="1 2">
    <name type="scientific">Vespula squamosa</name>
    <name type="common">Southern yellow jacket</name>
    <name type="synonym">Wasp</name>
    <dbReference type="NCBI Taxonomy" id="30214"/>
    <lineage>
        <taxon>Eukaryota</taxon>
        <taxon>Metazoa</taxon>
        <taxon>Ecdysozoa</taxon>
        <taxon>Arthropoda</taxon>
        <taxon>Hexapoda</taxon>
        <taxon>Insecta</taxon>
        <taxon>Pterygota</taxon>
        <taxon>Neoptera</taxon>
        <taxon>Endopterygota</taxon>
        <taxon>Hymenoptera</taxon>
        <taxon>Apocrita</taxon>
        <taxon>Aculeata</taxon>
        <taxon>Vespoidea</taxon>
        <taxon>Vespidae</taxon>
        <taxon>Vespinae</taxon>
        <taxon>Vespula</taxon>
    </lineage>
</organism>
<accession>A0ABD1ZVD0</accession>
<name>A0ABD1ZVD0_VESSQ</name>